<gene>
    <name evidence="8" type="ORF">AK830_g9253</name>
</gene>
<evidence type="ECO:0000313" key="8">
    <source>
        <dbReference type="EMBL" id="KPM37287.1"/>
    </source>
</evidence>
<accession>A0A0P7B9E8</accession>
<evidence type="ECO:0000256" key="3">
    <source>
        <dbReference type="ARBA" id="ARBA00018886"/>
    </source>
</evidence>
<dbReference type="InterPro" id="IPR012259">
    <property type="entry name" value="DHFR"/>
</dbReference>
<dbReference type="InterPro" id="IPR024072">
    <property type="entry name" value="DHFR-like_dom_sf"/>
</dbReference>
<dbReference type="STRING" id="78410.A0A0P7B9E8"/>
<keyword evidence="6" id="KW-0560">Oxidoreductase</keyword>
<evidence type="ECO:0000259" key="7">
    <source>
        <dbReference type="PROSITE" id="PS51330"/>
    </source>
</evidence>
<reference evidence="8 9" key="1">
    <citation type="submission" date="2015-09" db="EMBL/GenBank/DDBJ databases">
        <title>Draft genome of a European isolate of the apple canker pathogen Neonectria ditissima.</title>
        <authorList>
            <person name="Gomez-Cortecero A."/>
            <person name="Harrison R.J."/>
            <person name="Armitage A.D."/>
        </authorList>
    </citation>
    <scope>NUCLEOTIDE SEQUENCE [LARGE SCALE GENOMIC DNA]</scope>
    <source>
        <strain evidence="8 9">R09/05</strain>
    </source>
</reference>
<comment type="pathway">
    <text evidence="1">Cofactor biosynthesis; tetrahydrofolate biosynthesis; 5,6,7,8-tetrahydrofolate from 7,8-dihydrofolate: step 1/1.</text>
</comment>
<dbReference type="PROSITE" id="PS51330">
    <property type="entry name" value="DHFR_2"/>
    <property type="match status" value="1"/>
</dbReference>
<dbReference type="GO" id="GO:0050661">
    <property type="term" value="F:NADP binding"/>
    <property type="evidence" value="ECO:0007669"/>
    <property type="project" value="InterPro"/>
</dbReference>
<comment type="caution">
    <text evidence="8">The sequence shown here is derived from an EMBL/GenBank/DDBJ whole genome shotgun (WGS) entry which is preliminary data.</text>
</comment>
<dbReference type="GO" id="GO:0006730">
    <property type="term" value="P:one-carbon metabolic process"/>
    <property type="evidence" value="ECO:0007669"/>
    <property type="project" value="UniProtKB-KW"/>
</dbReference>
<dbReference type="EMBL" id="LKCW01000170">
    <property type="protein sequence ID" value="KPM37287.1"/>
    <property type="molecule type" value="Genomic_DNA"/>
</dbReference>
<keyword evidence="9" id="KW-1185">Reference proteome</keyword>
<evidence type="ECO:0000256" key="4">
    <source>
        <dbReference type="ARBA" id="ARBA00022563"/>
    </source>
</evidence>
<dbReference type="InterPro" id="IPR001796">
    <property type="entry name" value="DHFR_dom"/>
</dbReference>
<evidence type="ECO:0000256" key="2">
    <source>
        <dbReference type="ARBA" id="ARBA00012856"/>
    </source>
</evidence>
<keyword evidence="4" id="KW-0554">One-carbon metabolism</keyword>
<proteinExistence type="predicted"/>
<evidence type="ECO:0000256" key="1">
    <source>
        <dbReference type="ARBA" id="ARBA00004903"/>
    </source>
</evidence>
<dbReference type="GO" id="GO:0046452">
    <property type="term" value="P:dihydrofolate metabolic process"/>
    <property type="evidence" value="ECO:0007669"/>
    <property type="project" value="TreeGrafter"/>
</dbReference>
<feature type="domain" description="DHFR" evidence="7">
    <location>
        <begin position="1"/>
        <end position="96"/>
    </location>
</feature>
<dbReference type="PANTHER" id="PTHR48069:SF3">
    <property type="entry name" value="DIHYDROFOLATE REDUCTASE"/>
    <property type="match status" value="1"/>
</dbReference>
<dbReference type="EC" id="1.5.1.3" evidence="2"/>
<evidence type="ECO:0000256" key="5">
    <source>
        <dbReference type="ARBA" id="ARBA00022857"/>
    </source>
</evidence>
<evidence type="ECO:0000256" key="6">
    <source>
        <dbReference type="ARBA" id="ARBA00023002"/>
    </source>
</evidence>
<dbReference type="OrthoDB" id="414698at2759"/>
<protein>
    <recommendedName>
        <fullName evidence="3">Dihydrofolate reductase</fullName>
        <ecNumber evidence="2">1.5.1.3</ecNumber>
    </recommendedName>
</protein>
<dbReference type="GO" id="GO:0005739">
    <property type="term" value="C:mitochondrion"/>
    <property type="evidence" value="ECO:0007669"/>
    <property type="project" value="TreeGrafter"/>
</dbReference>
<dbReference type="Proteomes" id="UP000050424">
    <property type="component" value="Unassembled WGS sequence"/>
</dbReference>
<dbReference type="GO" id="GO:0046655">
    <property type="term" value="P:folic acid metabolic process"/>
    <property type="evidence" value="ECO:0007669"/>
    <property type="project" value="TreeGrafter"/>
</dbReference>
<dbReference type="PANTHER" id="PTHR48069">
    <property type="entry name" value="DIHYDROFOLATE REDUCTASE"/>
    <property type="match status" value="1"/>
</dbReference>
<dbReference type="AlphaFoldDB" id="A0A0P7B9E8"/>
<evidence type="ECO:0000313" key="9">
    <source>
        <dbReference type="Proteomes" id="UP000050424"/>
    </source>
</evidence>
<name>A0A0P7B9E8_9HYPO</name>
<dbReference type="SUPFAM" id="SSF53597">
    <property type="entry name" value="Dihydrofolate reductase-like"/>
    <property type="match status" value="1"/>
</dbReference>
<sequence length="98" mass="11394">LRYARARADVARVFVMGGAQIYDAALRVPEARRVLLTSIARDFDCDVFFPLRLGDDGLTNWVRRPREELERWTGQDVVEGGQEEAGTRYEFQMWEKID</sequence>
<organism evidence="8 9">
    <name type="scientific">Neonectria ditissima</name>
    <dbReference type="NCBI Taxonomy" id="78410"/>
    <lineage>
        <taxon>Eukaryota</taxon>
        <taxon>Fungi</taxon>
        <taxon>Dikarya</taxon>
        <taxon>Ascomycota</taxon>
        <taxon>Pezizomycotina</taxon>
        <taxon>Sordariomycetes</taxon>
        <taxon>Hypocreomycetidae</taxon>
        <taxon>Hypocreales</taxon>
        <taxon>Nectriaceae</taxon>
        <taxon>Neonectria</taxon>
    </lineage>
</organism>
<keyword evidence="5" id="KW-0521">NADP</keyword>
<dbReference type="GO" id="GO:0046654">
    <property type="term" value="P:tetrahydrofolate biosynthetic process"/>
    <property type="evidence" value="ECO:0007669"/>
    <property type="project" value="InterPro"/>
</dbReference>
<dbReference type="Pfam" id="PF00186">
    <property type="entry name" value="DHFR_1"/>
    <property type="match status" value="1"/>
</dbReference>
<dbReference type="GO" id="GO:0004146">
    <property type="term" value="F:dihydrofolate reductase activity"/>
    <property type="evidence" value="ECO:0007669"/>
    <property type="project" value="UniProtKB-EC"/>
</dbReference>
<feature type="non-terminal residue" evidence="8">
    <location>
        <position position="1"/>
    </location>
</feature>
<dbReference type="Gene3D" id="3.40.430.10">
    <property type="entry name" value="Dihydrofolate Reductase, subunit A"/>
    <property type="match status" value="1"/>
</dbReference>